<dbReference type="PRINTS" id="PR00147">
    <property type="entry name" value="DNAPHOTLYASE"/>
</dbReference>
<dbReference type="Gene3D" id="1.25.40.80">
    <property type="match status" value="1"/>
</dbReference>
<comment type="similarity">
    <text evidence="4">Belongs to the DNA photolyase family.</text>
</comment>
<keyword evidence="3 4" id="KW-0274">FAD</keyword>
<name>A0ABU5IQG6_9BURK</name>
<comment type="caution">
    <text evidence="6">The sequence shown here is derived from an EMBL/GenBank/DDBJ whole genome shotgun (WGS) entry which is preliminary data.</text>
</comment>
<reference evidence="6 7" key="1">
    <citation type="submission" date="2023-11" db="EMBL/GenBank/DDBJ databases">
        <title>Draft genome of Azohydromonas lata strain H1 (DSM1123), a polyhydroxyalkanoate producer.</title>
        <authorList>
            <person name="Traversa D."/>
            <person name="D'Addabbo P."/>
            <person name="Pazzani C."/>
            <person name="Manzari C."/>
            <person name="Chiara M."/>
            <person name="Scrascia M."/>
        </authorList>
    </citation>
    <scope>NUCLEOTIDE SEQUENCE [LARGE SCALE GENOMIC DNA]</scope>
    <source>
        <strain evidence="6 7">H1</strain>
    </source>
</reference>
<evidence type="ECO:0000259" key="5">
    <source>
        <dbReference type="Pfam" id="PF03441"/>
    </source>
</evidence>
<sequence>MNQDAWPPTEAALRERLAAVDAAAYARSRNALDGAVTGLSPYITHGFVTPLQVLQAVAAGGQPLHLQHRLVQELGWREYFRHVWARLGEGIFESLHPGPLADAAYAAGLPADLREGRTGLPVVDRAVRSLYDTGYLHNHARLWLAAYAVHYRKLHWRAGADWLWAHLLDGDLASNHLSWQWVAGTASSKPYLFDAANVARFAPPPWHCAGTALEAPWEALEALARRPGAVLAGEAGAPGVSGVQEPALVGETRRWLPAAEAAPVEQRHVWLVHPWALRAAPADLPPGTVRVGLWLTDFHAARPWSARRQAFVEARMGELCDVVWRTDAATAAEALHGARSVQAVAEPHLQRWLPKLARCRPAPRLFPEPRTHCRSFSQWWKAVTRELAGCAPSPSGIPLAESL</sequence>
<dbReference type="InterPro" id="IPR005101">
    <property type="entry name" value="Cryptochr/Photolyase_FAD-bd"/>
</dbReference>
<organism evidence="6 7">
    <name type="scientific">Azohydromonas lata</name>
    <dbReference type="NCBI Taxonomy" id="45677"/>
    <lineage>
        <taxon>Bacteria</taxon>
        <taxon>Pseudomonadati</taxon>
        <taxon>Pseudomonadota</taxon>
        <taxon>Betaproteobacteria</taxon>
        <taxon>Burkholderiales</taxon>
        <taxon>Sphaerotilaceae</taxon>
        <taxon>Azohydromonas</taxon>
    </lineage>
</organism>
<dbReference type="PANTHER" id="PTHR11455:SF18">
    <property type="entry name" value="SI:CH1073-390K14.1"/>
    <property type="match status" value="1"/>
</dbReference>
<dbReference type="InterPro" id="IPR036134">
    <property type="entry name" value="Crypto/Photolyase_FAD-like_sf"/>
</dbReference>
<dbReference type="Proteomes" id="UP001293718">
    <property type="component" value="Unassembled WGS sequence"/>
</dbReference>
<evidence type="ECO:0000256" key="4">
    <source>
        <dbReference type="RuleBase" id="RU004182"/>
    </source>
</evidence>
<dbReference type="Gene3D" id="1.10.579.10">
    <property type="entry name" value="DNA Cyclobutane Dipyrimidine Photolyase, subunit A, domain 3"/>
    <property type="match status" value="1"/>
</dbReference>
<keyword evidence="2 4" id="KW-0285">Flavoprotein</keyword>
<evidence type="ECO:0000256" key="1">
    <source>
        <dbReference type="ARBA" id="ARBA00001974"/>
    </source>
</evidence>
<comment type="cofactor">
    <cofactor evidence="1">
        <name>FAD</name>
        <dbReference type="ChEBI" id="CHEBI:57692"/>
    </cofactor>
</comment>
<evidence type="ECO:0000256" key="3">
    <source>
        <dbReference type="ARBA" id="ARBA00022827"/>
    </source>
</evidence>
<feature type="domain" description="Cryptochrome/DNA photolyase FAD-binding" evidence="5">
    <location>
        <begin position="71"/>
        <end position="199"/>
    </location>
</feature>
<dbReference type="Pfam" id="PF03441">
    <property type="entry name" value="FAD_binding_7"/>
    <property type="match status" value="1"/>
</dbReference>
<gene>
    <name evidence="6" type="ORF">SM757_31655</name>
</gene>
<keyword evidence="7" id="KW-1185">Reference proteome</keyword>
<protein>
    <submittedName>
        <fullName evidence="6">FAD-binding domain-containing protein</fullName>
    </submittedName>
</protein>
<evidence type="ECO:0000313" key="6">
    <source>
        <dbReference type="EMBL" id="MDZ5461138.1"/>
    </source>
</evidence>
<dbReference type="InterPro" id="IPR002081">
    <property type="entry name" value="Cryptochrome/DNA_photolyase_1"/>
</dbReference>
<dbReference type="SUPFAM" id="SSF48173">
    <property type="entry name" value="Cryptochrome/photolyase FAD-binding domain"/>
    <property type="match status" value="1"/>
</dbReference>
<accession>A0ABU5IQG6</accession>
<dbReference type="RefSeq" id="WP_066342640.1">
    <property type="nucleotide sequence ID" value="NZ_JAXOJX010000098.1"/>
</dbReference>
<keyword evidence="4" id="KW-0157">Chromophore</keyword>
<proteinExistence type="inferred from homology"/>
<dbReference type="PANTHER" id="PTHR11455">
    <property type="entry name" value="CRYPTOCHROME"/>
    <property type="match status" value="1"/>
</dbReference>
<evidence type="ECO:0000313" key="7">
    <source>
        <dbReference type="Proteomes" id="UP001293718"/>
    </source>
</evidence>
<evidence type="ECO:0000256" key="2">
    <source>
        <dbReference type="ARBA" id="ARBA00022630"/>
    </source>
</evidence>
<dbReference type="EMBL" id="JAXOJX010000098">
    <property type="protein sequence ID" value="MDZ5461138.1"/>
    <property type="molecule type" value="Genomic_DNA"/>
</dbReference>